<comment type="caution">
    <text evidence="8">The sequence shown here is derived from an EMBL/GenBank/DDBJ whole genome shotgun (WGS) entry which is preliminary data.</text>
</comment>
<dbReference type="GO" id="GO:0003677">
    <property type="term" value="F:DNA binding"/>
    <property type="evidence" value="ECO:0007669"/>
    <property type="project" value="UniProtKB-KW"/>
</dbReference>
<dbReference type="Proteomes" id="UP000274033">
    <property type="component" value="Unassembled WGS sequence"/>
</dbReference>
<name>A0A3N9U9Q2_9BACI</name>
<sequence length="261" mass="29723">MPIIQSVARSLEILELFDEHTRELSIKEISNKLDLHKSTVHSLLKTLMHYGYVKQNAATSDYLLGWKLYERGNLVVSQLDLRSIARVHLEELNEQTNKTVHLVQLIGEDAVYIDKINGTGSLVVHSRIGKRVQLHSSAVGKVLAAHLDSKDFAKIFNGYEFVKRTPNSIESMEEFLEEIKRVRTEQFAIDNEENEEGIICFALPIRDYSKKVIAAVSISTPKAIFTEEIAERNKHYLRICVNHISKELGYMESSNTERGLA</sequence>
<dbReference type="SMART" id="SM00346">
    <property type="entry name" value="HTH_ICLR"/>
    <property type="match status" value="1"/>
</dbReference>
<dbReference type="OrthoDB" id="9791752at2"/>
<dbReference type="Gene3D" id="1.10.10.10">
    <property type="entry name" value="Winged helix-like DNA-binding domain superfamily/Winged helix DNA-binding domain"/>
    <property type="match status" value="1"/>
</dbReference>
<evidence type="ECO:0000256" key="5">
    <source>
        <dbReference type="ARBA" id="ARBA00070406"/>
    </source>
</evidence>
<dbReference type="RefSeq" id="WP_124766533.1">
    <property type="nucleotide sequence ID" value="NZ_JAFBDY010000001.1"/>
</dbReference>
<dbReference type="AlphaFoldDB" id="A0A3N9U9Q2"/>
<dbReference type="FunFam" id="1.10.10.10:FF:000056">
    <property type="entry name" value="IclR family transcriptional regulator"/>
    <property type="match status" value="1"/>
</dbReference>
<dbReference type="PANTHER" id="PTHR30136">
    <property type="entry name" value="HELIX-TURN-HELIX TRANSCRIPTIONAL REGULATOR, ICLR FAMILY"/>
    <property type="match status" value="1"/>
</dbReference>
<dbReference type="GO" id="GO:0045892">
    <property type="term" value="P:negative regulation of DNA-templated transcription"/>
    <property type="evidence" value="ECO:0007669"/>
    <property type="project" value="TreeGrafter"/>
</dbReference>
<dbReference type="Gene3D" id="3.30.450.40">
    <property type="match status" value="1"/>
</dbReference>
<dbReference type="PANTHER" id="PTHR30136:SF35">
    <property type="entry name" value="HTH-TYPE TRANSCRIPTIONAL REGULATOR RV1719"/>
    <property type="match status" value="1"/>
</dbReference>
<dbReference type="Pfam" id="PF09339">
    <property type="entry name" value="HTH_IclR"/>
    <property type="match status" value="1"/>
</dbReference>
<keyword evidence="1" id="KW-0805">Transcription regulation</keyword>
<proteinExistence type="predicted"/>
<evidence type="ECO:0000256" key="1">
    <source>
        <dbReference type="ARBA" id="ARBA00023015"/>
    </source>
</evidence>
<dbReference type="InterPro" id="IPR050707">
    <property type="entry name" value="HTH_MetabolicPath_Reg"/>
</dbReference>
<dbReference type="InterPro" id="IPR036388">
    <property type="entry name" value="WH-like_DNA-bd_sf"/>
</dbReference>
<feature type="domain" description="HTH iclR-type" evidence="6">
    <location>
        <begin position="4"/>
        <end position="66"/>
    </location>
</feature>
<comment type="function">
    <text evidence="4">May be an activator protein for the gylABX operon.</text>
</comment>
<accession>A0A3N9U9Q2</accession>
<keyword evidence="2" id="KW-0238">DNA-binding</keyword>
<evidence type="ECO:0000313" key="8">
    <source>
        <dbReference type="EMBL" id="RQW73339.1"/>
    </source>
</evidence>
<dbReference type="InterPro" id="IPR036390">
    <property type="entry name" value="WH_DNA-bd_sf"/>
</dbReference>
<dbReference type="InterPro" id="IPR014757">
    <property type="entry name" value="Tscrpt_reg_IclR_C"/>
</dbReference>
<dbReference type="SUPFAM" id="SSF55781">
    <property type="entry name" value="GAF domain-like"/>
    <property type="match status" value="1"/>
</dbReference>
<dbReference type="PROSITE" id="PS51077">
    <property type="entry name" value="HTH_ICLR"/>
    <property type="match status" value="1"/>
</dbReference>
<dbReference type="InterPro" id="IPR029016">
    <property type="entry name" value="GAF-like_dom_sf"/>
</dbReference>
<dbReference type="PROSITE" id="PS51078">
    <property type="entry name" value="ICLR_ED"/>
    <property type="match status" value="1"/>
</dbReference>
<dbReference type="SUPFAM" id="SSF46785">
    <property type="entry name" value="Winged helix' DNA-binding domain"/>
    <property type="match status" value="1"/>
</dbReference>
<evidence type="ECO:0000313" key="9">
    <source>
        <dbReference type="Proteomes" id="UP000274033"/>
    </source>
</evidence>
<protein>
    <recommendedName>
        <fullName evidence="5">Glycerol operon regulatory protein</fullName>
    </recommendedName>
</protein>
<dbReference type="GO" id="GO:0003700">
    <property type="term" value="F:DNA-binding transcription factor activity"/>
    <property type="evidence" value="ECO:0007669"/>
    <property type="project" value="TreeGrafter"/>
</dbReference>
<evidence type="ECO:0000259" key="6">
    <source>
        <dbReference type="PROSITE" id="PS51077"/>
    </source>
</evidence>
<evidence type="ECO:0000256" key="3">
    <source>
        <dbReference type="ARBA" id="ARBA00023163"/>
    </source>
</evidence>
<reference evidence="8 9" key="1">
    <citation type="journal article" date="2013" name="J. Microbiol.">
        <title>Lysinibacillus chungkukjangi sp. nov., isolated from Chungkukjang, Korean fermented soybean food.</title>
        <authorList>
            <person name="Kim S.J."/>
            <person name="Jang Y.H."/>
            <person name="Hamada M."/>
            <person name="Ahn J.H."/>
            <person name="Weon H.Y."/>
            <person name="Suzuki K."/>
            <person name="Whang K.S."/>
            <person name="Kwon S.W."/>
        </authorList>
    </citation>
    <scope>NUCLEOTIDE SEQUENCE [LARGE SCALE GENOMIC DNA]</scope>
    <source>
        <strain evidence="8 9">MCCC 1A12701</strain>
    </source>
</reference>
<dbReference type="Pfam" id="PF01614">
    <property type="entry name" value="IclR_C"/>
    <property type="match status" value="1"/>
</dbReference>
<evidence type="ECO:0000259" key="7">
    <source>
        <dbReference type="PROSITE" id="PS51078"/>
    </source>
</evidence>
<evidence type="ECO:0000256" key="4">
    <source>
        <dbReference type="ARBA" id="ARBA00058938"/>
    </source>
</evidence>
<keyword evidence="3" id="KW-0804">Transcription</keyword>
<evidence type="ECO:0000256" key="2">
    <source>
        <dbReference type="ARBA" id="ARBA00023125"/>
    </source>
</evidence>
<gene>
    <name evidence="8" type="ORF">EBB45_16940</name>
</gene>
<dbReference type="InterPro" id="IPR005471">
    <property type="entry name" value="Tscrpt_reg_IclR_N"/>
</dbReference>
<keyword evidence="9" id="KW-1185">Reference proteome</keyword>
<dbReference type="EMBL" id="RRCT01000022">
    <property type="protein sequence ID" value="RQW73339.1"/>
    <property type="molecule type" value="Genomic_DNA"/>
</dbReference>
<organism evidence="8 9">
    <name type="scientific">Lysinibacillus composti</name>
    <dbReference type="NCBI Taxonomy" id="720633"/>
    <lineage>
        <taxon>Bacteria</taxon>
        <taxon>Bacillati</taxon>
        <taxon>Bacillota</taxon>
        <taxon>Bacilli</taxon>
        <taxon>Bacillales</taxon>
        <taxon>Bacillaceae</taxon>
        <taxon>Lysinibacillus</taxon>
    </lineage>
</organism>
<feature type="domain" description="IclR-ED" evidence="7">
    <location>
        <begin position="67"/>
        <end position="250"/>
    </location>
</feature>